<dbReference type="Proteomes" id="UP000694251">
    <property type="component" value="Chromosome 9"/>
</dbReference>
<feature type="region of interest" description="Disordered" evidence="1">
    <location>
        <begin position="337"/>
        <end position="374"/>
    </location>
</feature>
<dbReference type="AlphaFoldDB" id="A0A8T2AIL3"/>
<evidence type="ECO:0000313" key="3">
    <source>
        <dbReference type="EMBL" id="KAG7572627.1"/>
    </source>
</evidence>
<dbReference type="CDD" id="cd00303">
    <property type="entry name" value="retropepsin_like"/>
    <property type="match status" value="1"/>
</dbReference>
<dbReference type="PANTHER" id="PTHR35046">
    <property type="entry name" value="ZINC KNUCKLE (CCHC-TYPE) FAMILY PROTEIN"/>
    <property type="match status" value="1"/>
</dbReference>
<feature type="compositionally biased region" description="Basic and acidic residues" evidence="1">
    <location>
        <begin position="109"/>
        <end position="124"/>
    </location>
</feature>
<evidence type="ECO:0000259" key="2">
    <source>
        <dbReference type="Pfam" id="PF03732"/>
    </source>
</evidence>
<feature type="compositionally biased region" description="Basic and acidic residues" evidence="1">
    <location>
        <begin position="65"/>
        <end position="74"/>
    </location>
</feature>
<dbReference type="EMBL" id="JAEFBJ010000009">
    <property type="protein sequence ID" value="KAG7572627.1"/>
    <property type="molecule type" value="Genomic_DNA"/>
</dbReference>
<proteinExistence type="predicted"/>
<gene>
    <name evidence="3" type="ORF">ISN44_As09g009840</name>
</gene>
<organism evidence="3 4">
    <name type="scientific">Arabidopsis suecica</name>
    <name type="common">Swedish thale-cress</name>
    <name type="synonym">Cardaminopsis suecica</name>
    <dbReference type="NCBI Taxonomy" id="45249"/>
    <lineage>
        <taxon>Eukaryota</taxon>
        <taxon>Viridiplantae</taxon>
        <taxon>Streptophyta</taxon>
        <taxon>Embryophyta</taxon>
        <taxon>Tracheophyta</taxon>
        <taxon>Spermatophyta</taxon>
        <taxon>Magnoliopsida</taxon>
        <taxon>eudicotyledons</taxon>
        <taxon>Gunneridae</taxon>
        <taxon>Pentapetalae</taxon>
        <taxon>rosids</taxon>
        <taxon>malvids</taxon>
        <taxon>Brassicales</taxon>
        <taxon>Brassicaceae</taxon>
        <taxon>Camelineae</taxon>
        <taxon>Arabidopsis</taxon>
    </lineage>
</organism>
<feature type="region of interest" description="Disordered" evidence="1">
    <location>
        <begin position="27"/>
        <end position="130"/>
    </location>
</feature>
<evidence type="ECO:0000256" key="1">
    <source>
        <dbReference type="SAM" id="MobiDB-lite"/>
    </source>
</evidence>
<sequence length="472" mass="54958">MQLKEQTCLTAARRKLAGMEETATMQLAGDEARERRSLPVHNNGVGLGQVPPERGEAFNVNGNARNDRVNHDASSDESDNPDQNRGGQNRGQRRRRNRVNYSDSGSDTGRIDTNRRERGGENRRRINRHANVDFDEPLARNTNHEMKLKPPLYAGKVDPEAYIDWEKRMDHIFEVYNYTGPKKVVIVVAQLTDKALARWDREVIERRKNRQRQLDSWGDMKELLRRRFVPPYYQRDLQKCFRKLTQGNKLVEEYYEEFKHLRSRLDTDEEEATLMAHFVDGLQDRISRKVERQVYHDMQDLLHLAVQAEEHIKRKTTYNRARPPNIWSSFDSKQVDKGKAIDGHTRNKPKSAEVSRDGRRDYESQGEEDVDSRDDQFEYPEVGEILVIRRALSAIVEPEETAQRENIFHTRCSVNGKVCSLIIDGGSCTNVASEYMVTKLGLERLKHPRPYKLRWLNDKAEKKISDQVIVSF</sequence>
<comment type="caution">
    <text evidence="3">The sequence shown here is derived from an EMBL/GenBank/DDBJ whole genome shotgun (WGS) entry which is preliminary data.</text>
</comment>
<dbReference type="OrthoDB" id="1110516at2759"/>
<feature type="domain" description="Retrotransposon gag" evidence="2">
    <location>
        <begin position="186"/>
        <end position="283"/>
    </location>
</feature>
<accession>A0A8T2AIL3</accession>
<evidence type="ECO:0000313" key="4">
    <source>
        <dbReference type="Proteomes" id="UP000694251"/>
    </source>
</evidence>
<dbReference type="InterPro" id="IPR005162">
    <property type="entry name" value="Retrotrans_gag_dom"/>
</dbReference>
<reference evidence="3 4" key="1">
    <citation type="submission" date="2020-12" db="EMBL/GenBank/DDBJ databases">
        <title>Concerted genomic and epigenomic changes stabilize Arabidopsis allopolyploids.</title>
        <authorList>
            <person name="Chen Z."/>
        </authorList>
    </citation>
    <scope>NUCLEOTIDE SEQUENCE [LARGE SCALE GENOMIC DNA]</scope>
    <source>
        <strain evidence="3">As9502</strain>
        <tissue evidence="3">Leaf</tissue>
    </source>
</reference>
<keyword evidence="4" id="KW-1185">Reference proteome</keyword>
<feature type="compositionally biased region" description="Basic and acidic residues" evidence="1">
    <location>
        <begin position="337"/>
        <end position="363"/>
    </location>
</feature>
<protein>
    <submittedName>
        <fullName evidence="3">Retrotransposon gag domain</fullName>
    </submittedName>
</protein>
<dbReference type="Pfam" id="PF03732">
    <property type="entry name" value="Retrotrans_gag"/>
    <property type="match status" value="1"/>
</dbReference>
<dbReference type="PANTHER" id="PTHR35046:SF9">
    <property type="entry name" value="RNA-DIRECTED DNA POLYMERASE"/>
    <property type="match status" value="1"/>
</dbReference>
<name>A0A8T2AIL3_ARASU</name>